<dbReference type="InterPro" id="IPR042116">
    <property type="entry name" value="TypA/BipA_C"/>
</dbReference>
<dbReference type="InterPro" id="IPR004161">
    <property type="entry name" value="EFTu-like_2"/>
</dbReference>
<dbReference type="InterPro" id="IPR047041">
    <property type="entry name" value="BipA_GTP-bd_dom"/>
</dbReference>
<dbReference type="PANTHER" id="PTHR42908:SF8">
    <property type="entry name" value="TR-TYPE G DOMAIN-CONTAINING PROTEIN"/>
    <property type="match status" value="1"/>
</dbReference>
<dbReference type="FunFam" id="3.30.70.240:FF:000002">
    <property type="entry name" value="GTP-binding protein TypA"/>
    <property type="match status" value="1"/>
</dbReference>
<dbReference type="InterPro" id="IPR047043">
    <property type="entry name" value="BipA_III"/>
</dbReference>
<dbReference type="FunFam" id="3.30.70.870:FF:000003">
    <property type="entry name" value="GTP-binding protein TypA"/>
    <property type="match status" value="1"/>
</dbReference>
<dbReference type="GO" id="GO:0003924">
    <property type="term" value="F:GTPase activity"/>
    <property type="evidence" value="ECO:0007669"/>
    <property type="project" value="UniProtKB-UniRule"/>
</dbReference>
<dbReference type="PROSITE" id="PS51722">
    <property type="entry name" value="G_TR_2"/>
    <property type="match status" value="1"/>
</dbReference>
<dbReference type="Gene3D" id="3.40.50.300">
    <property type="entry name" value="P-loop containing nucleotide triphosphate hydrolases"/>
    <property type="match status" value="1"/>
</dbReference>
<comment type="subcellular location">
    <subcellularLocation>
        <location evidence="4">Cytoplasm</location>
    </subcellularLocation>
    <text evidence="4">Binds to ribosomes.</text>
</comment>
<dbReference type="Pfam" id="PF03144">
    <property type="entry name" value="GTP_EFTU_D2"/>
    <property type="match status" value="1"/>
</dbReference>
<evidence type="ECO:0000256" key="2">
    <source>
        <dbReference type="ARBA" id="ARBA00023134"/>
    </source>
</evidence>
<evidence type="ECO:0000256" key="3">
    <source>
        <dbReference type="ARBA" id="ARBA00048548"/>
    </source>
</evidence>
<dbReference type="Pfam" id="PF21018">
    <property type="entry name" value="BipA_C"/>
    <property type="match status" value="1"/>
</dbReference>
<protein>
    <recommendedName>
        <fullName evidence="4">Large ribosomal subunit assembly factor BipA</fullName>
        <ecNumber evidence="4">3.6.5.-</ecNumber>
    </recommendedName>
    <alternativeName>
        <fullName evidence="4">GTP-binding protein BipA</fullName>
    </alternativeName>
</protein>
<dbReference type="Gene3D" id="2.40.50.250">
    <property type="entry name" value="bipa protein"/>
    <property type="match status" value="1"/>
</dbReference>
<dbReference type="SUPFAM" id="SSF54980">
    <property type="entry name" value="EF-G C-terminal domain-like"/>
    <property type="match status" value="2"/>
</dbReference>
<dbReference type="InterPro" id="IPR009000">
    <property type="entry name" value="Transl_B-barrel_sf"/>
</dbReference>
<dbReference type="CDD" id="cd16263">
    <property type="entry name" value="BipA_III"/>
    <property type="match status" value="1"/>
</dbReference>
<dbReference type="CDD" id="cd03710">
    <property type="entry name" value="BipA_TypA_C"/>
    <property type="match status" value="1"/>
</dbReference>
<dbReference type="GO" id="GO:0010467">
    <property type="term" value="P:gene expression"/>
    <property type="evidence" value="ECO:0007669"/>
    <property type="project" value="UniProtKB-ARBA"/>
</dbReference>
<gene>
    <name evidence="4" type="primary">bipA</name>
    <name evidence="6" type="ORF">SAMN05660235_02064</name>
</gene>
<dbReference type="FunFam" id="2.40.30.10:FF:000016">
    <property type="entry name" value="GTP-binding protein TypA"/>
    <property type="match status" value="1"/>
</dbReference>
<dbReference type="Gene3D" id="2.40.30.10">
    <property type="entry name" value="Translation factors"/>
    <property type="match status" value="1"/>
</dbReference>
<dbReference type="EMBL" id="FNBU01000016">
    <property type="protein sequence ID" value="SDF58605.1"/>
    <property type="molecule type" value="Genomic_DNA"/>
</dbReference>
<comment type="catalytic activity">
    <reaction evidence="3 4">
        <text>GTP + H2O = GDP + phosphate + H(+)</text>
        <dbReference type="Rhea" id="RHEA:19669"/>
        <dbReference type="ChEBI" id="CHEBI:15377"/>
        <dbReference type="ChEBI" id="CHEBI:15378"/>
        <dbReference type="ChEBI" id="CHEBI:37565"/>
        <dbReference type="ChEBI" id="CHEBI:43474"/>
        <dbReference type="ChEBI" id="CHEBI:58189"/>
    </reaction>
</comment>
<evidence type="ECO:0000313" key="6">
    <source>
        <dbReference type="EMBL" id="SDF58605.1"/>
    </source>
</evidence>
<dbReference type="GO" id="GO:0019843">
    <property type="term" value="F:rRNA binding"/>
    <property type="evidence" value="ECO:0007669"/>
    <property type="project" value="UniProtKB-KW"/>
</dbReference>
<dbReference type="RefSeq" id="WP_093690574.1">
    <property type="nucleotide sequence ID" value="NZ_FNBU01000016.1"/>
</dbReference>
<comment type="function">
    <text evidence="4">A 50S ribosomal subunit assembly protein with GTPase activity, required for 50S subunit assembly at low temperatures, may also play a role in translation. Binds GTP and analogs. Binds the 70S ribosome between the 30S and 50S subunits, in a similar position as ribosome-bound EF-G; it contacts a number of ribosomal proteins, both rRNAs and the A-site tRNA.</text>
</comment>
<dbReference type="InterPro" id="IPR035647">
    <property type="entry name" value="EFG_III/V"/>
</dbReference>
<dbReference type="STRING" id="1123285.SAMN05660235_02064"/>
<evidence type="ECO:0000259" key="5">
    <source>
        <dbReference type="PROSITE" id="PS51722"/>
    </source>
</evidence>
<dbReference type="GO" id="GO:0009409">
    <property type="term" value="P:response to cold"/>
    <property type="evidence" value="ECO:0007669"/>
    <property type="project" value="UniProtKB-ARBA"/>
</dbReference>
<keyword evidence="2 4" id="KW-0342">GTP-binding</keyword>
<dbReference type="InterPro" id="IPR000795">
    <property type="entry name" value="T_Tr_GTP-bd_dom"/>
</dbReference>
<dbReference type="CDD" id="cd01891">
    <property type="entry name" value="TypA_BipA"/>
    <property type="match status" value="1"/>
</dbReference>
<keyword evidence="4" id="KW-0820">tRNA-binding</keyword>
<dbReference type="InterPro" id="IPR031157">
    <property type="entry name" value="G_TR_CS"/>
</dbReference>
<feature type="domain" description="Tr-type G" evidence="5">
    <location>
        <begin position="4"/>
        <end position="199"/>
    </location>
</feature>
<comment type="similarity">
    <text evidence="4">Belongs to the TRAFAC class translation factor GTPase superfamily. Classic translation factor GTPase family. BipA subfamily.</text>
</comment>
<dbReference type="SUPFAM" id="SSF50447">
    <property type="entry name" value="Translation proteins"/>
    <property type="match status" value="1"/>
</dbReference>
<evidence type="ECO:0000256" key="4">
    <source>
        <dbReference type="HAMAP-Rule" id="MF_00849"/>
    </source>
</evidence>
<keyword evidence="4" id="KW-0694">RNA-binding</keyword>
<dbReference type="EC" id="3.6.5.-" evidence="4"/>
<keyword evidence="7" id="KW-1185">Reference proteome</keyword>
<feature type="binding site" evidence="4">
    <location>
        <begin position="129"/>
        <end position="132"/>
    </location>
    <ligand>
        <name>GTP</name>
        <dbReference type="ChEBI" id="CHEBI:37565"/>
    </ligand>
</feature>
<evidence type="ECO:0000313" key="7">
    <source>
        <dbReference type="Proteomes" id="UP000243333"/>
    </source>
</evidence>
<dbReference type="NCBIfam" id="TIGR01394">
    <property type="entry name" value="TypA_BipA"/>
    <property type="match status" value="1"/>
</dbReference>
<dbReference type="NCBIfam" id="TIGR00231">
    <property type="entry name" value="small_GTP"/>
    <property type="match status" value="1"/>
</dbReference>
<dbReference type="Gene3D" id="3.30.70.240">
    <property type="match status" value="1"/>
</dbReference>
<dbReference type="Gene3D" id="3.30.70.870">
    <property type="entry name" value="Elongation Factor G (Translational Gtpase), domain 3"/>
    <property type="match status" value="1"/>
</dbReference>
<dbReference type="SUPFAM" id="SSF52540">
    <property type="entry name" value="P-loop containing nucleoside triphosphate hydrolases"/>
    <property type="match status" value="1"/>
</dbReference>
<reference evidence="7" key="1">
    <citation type="submission" date="2016-10" db="EMBL/GenBank/DDBJ databases">
        <authorList>
            <person name="Varghese N."/>
            <person name="Submissions S."/>
        </authorList>
    </citation>
    <scope>NUCLEOTIDE SEQUENCE [LARGE SCALE GENOMIC DNA]</scope>
    <source>
        <strain evidence="7">DSM 23256</strain>
    </source>
</reference>
<comment type="subunit">
    <text evidence="4">Monomer.</text>
</comment>
<dbReference type="Pfam" id="PF00009">
    <property type="entry name" value="GTP_EFTU"/>
    <property type="match status" value="1"/>
</dbReference>
<dbReference type="InterPro" id="IPR027417">
    <property type="entry name" value="P-loop_NTPase"/>
</dbReference>
<sequence>MQRTDLRNIAIIAHVDHGKTTLVDAMLKQSGIFRANEQVAERVLDSNELERERGITILSKNTAITYKGIKINIVDTPGHADFGGEVERVLNMVDGVLLLVDAFEGPMPQTKYVLRKALAQQLKPIVVINKIDRPDRRIDDVLDEVLELFIELEANDEQLDFPVVYASARAGVAKLNMEDEGANLEPLFDLLVKTIPAPTGDIDGPLQIMVTTLDYDDYVGRIAIGRVMRGRVASGQTVSLINGDTEKKAKIGRLYVYEGLKRLEVKEAALGDIVAITGLEGVNIGDTIADPECPEALPSISIDEPTLAMMFSVNTSPFAGKEGQFVTSRHLRDRLFREAETNVSLRVAETDSPDTFEVAGRGELHLSILIETMRREGYEFQVGKPKVIYKTINGQLCEPMEFLTIDVPQEYMGPVMEALGTRRAELVNMVELAGYLRMEFVIPARGLIGFRSELLTNTKGHGIMHHVFHGYAPYKGDIPGRTRGALVAFEDGETTAYGIYSLQDRGVMFVVPGQAVYQGMIVGENAREMDMDVNPCKKKHVTNMRSSSADEAIRLTPPRILSLEQALEYINDDELVEVTPQNIRLRKVILDRHERAKARKNSGLGA</sequence>
<keyword evidence="4" id="KW-0378">Hydrolase</keyword>
<name>A0A1G7MA45_9FIRM</name>
<dbReference type="HAMAP" id="MF_00849">
    <property type="entry name" value="BipA"/>
    <property type="match status" value="1"/>
</dbReference>
<dbReference type="CDD" id="cd03691">
    <property type="entry name" value="BipA_TypA_II"/>
    <property type="match status" value="1"/>
</dbReference>
<dbReference type="PANTHER" id="PTHR42908">
    <property type="entry name" value="TRANSLATION ELONGATION FACTOR-RELATED"/>
    <property type="match status" value="1"/>
</dbReference>
<dbReference type="InterPro" id="IPR048876">
    <property type="entry name" value="BipA_C"/>
</dbReference>
<dbReference type="InterPro" id="IPR035651">
    <property type="entry name" value="BipA_V"/>
</dbReference>
<dbReference type="GO" id="GO:0005525">
    <property type="term" value="F:GTP binding"/>
    <property type="evidence" value="ECO:0007669"/>
    <property type="project" value="UniProtKB-UniRule"/>
</dbReference>
<dbReference type="GO" id="GO:0000027">
    <property type="term" value="P:ribosomal large subunit assembly"/>
    <property type="evidence" value="ECO:0007669"/>
    <property type="project" value="UniProtKB-UniRule"/>
</dbReference>
<dbReference type="Pfam" id="PF00679">
    <property type="entry name" value="EFG_C"/>
    <property type="match status" value="1"/>
</dbReference>
<keyword evidence="1 4" id="KW-0547">Nucleotide-binding</keyword>
<keyword evidence="4" id="KW-0963">Cytoplasm</keyword>
<dbReference type="InterPro" id="IPR005225">
    <property type="entry name" value="Small_GTP-bd"/>
</dbReference>
<dbReference type="FunFam" id="3.40.50.300:FF:000055">
    <property type="entry name" value="GTP-binding protein TypA"/>
    <property type="match status" value="1"/>
</dbReference>
<dbReference type="GO" id="GO:1990904">
    <property type="term" value="C:ribonucleoprotein complex"/>
    <property type="evidence" value="ECO:0007669"/>
    <property type="project" value="TreeGrafter"/>
</dbReference>
<evidence type="ECO:0000256" key="1">
    <source>
        <dbReference type="ARBA" id="ARBA00022741"/>
    </source>
</evidence>
<feature type="binding site" evidence="4">
    <location>
        <begin position="16"/>
        <end position="21"/>
    </location>
    <ligand>
        <name>GTP</name>
        <dbReference type="ChEBI" id="CHEBI:37565"/>
    </ligand>
</feature>
<organism evidence="6 7">
    <name type="scientific">Sporolituus thermophilus DSM 23256</name>
    <dbReference type="NCBI Taxonomy" id="1123285"/>
    <lineage>
        <taxon>Bacteria</taxon>
        <taxon>Bacillati</taxon>
        <taxon>Bacillota</taxon>
        <taxon>Negativicutes</taxon>
        <taxon>Selenomonadales</taxon>
        <taxon>Sporomusaceae</taxon>
        <taxon>Sporolituus</taxon>
    </lineage>
</organism>
<proteinExistence type="inferred from homology"/>
<dbReference type="SMART" id="SM00838">
    <property type="entry name" value="EFG_C"/>
    <property type="match status" value="1"/>
</dbReference>
<keyword evidence="4" id="KW-0699">rRNA-binding</keyword>
<dbReference type="Proteomes" id="UP000243333">
    <property type="component" value="Unassembled WGS sequence"/>
</dbReference>
<dbReference type="InterPro" id="IPR006298">
    <property type="entry name" value="BipA"/>
</dbReference>
<dbReference type="GO" id="GO:0000049">
    <property type="term" value="F:tRNA binding"/>
    <property type="evidence" value="ECO:0007669"/>
    <property type="project" value="UniProtKB-KW"/>
</dbReference>
<dbReference type="AlphaFoldDB" id="A0A1G7MA45"/>
<dbReference type="InterPro" id="IPR047042">
    <property type="entry name" value="BipA_II"/>
</dbReference>
<dbReference type="GO" id="GO:0005829">
    <property type="term" value="C:cytosol"/>
    <property type="evidence" value="ECO:0007669"/>
    <property type="project" value="TreeGrafter"/>
</dbReference>
<accession>A0A1G7MA45</accession>
<keyword evidence="4" id="KW-0690">Ribosome biogenesis</keyword>
<dbReference type="OrthoDB" id="9804431at2"/>
<dbReference type="GO" id="GO:0043022">
    <property type="term" value="F:ribosome binding"/>
    <property type="evidence" value="ECO:0007669"/>
    <property type="project" value="UniProtKB-UniRule"/>
</dbReference>
<dbReference type="FunFam" id="2.40.50.250:FF:000001">
    <property type="entry name" value="GTP-binding protein TypA"/>
    <property type="match status" value="1"/>
</dbReference>
<dbReference type="PRINTS" id="PR00315">
    <property type="entry name" value="ELONGATNFCT"/>
</dbReference>
<dbReference type="PROSITE" id="PS00301">
    <property type="entry name" value="G_TR_1"/>
    <property type="match status" value="1"/>
</dbReference>
<dbReference type="InterPro" id="IPR000640">
    <property type="entry name" value="EFG_V-like"/>
</dbReference>